<dbReference type="InterPro" id="IPR029452">
    <property type="entry name" value="RICTOR_V"/>
</dbReference>
<reference evidence="3" key="1">
    <citation type="journal article" date="2019" name="bioRxiv">
        <title>The Genome of the Zebra Mussel, Dreissena polymorpha: A Resource for Invasive Species Research.</title>
        <authorList>
            <person name="McCartney M.A."/>
            <person name="Auch B."/>
            <person name="Kono T."/>
            <person name="Mallez S."/>
            <person name="Zhang Y."/>
            <person name="Obille A."/>
            <person name="Becker A."/>
            <person name="Abrahante J.E."/>
            <person name="Garbe J."/>
            <person name="Badalamenti J.P."/>
            <person name="Herman A."/>
            <person name="Mangelson H."/>
            <person name="Liachko I."/>
            <person name="Sullivan S."/>
            <person name="Sone E.D."/>
            <person name="Koren S."/>
            <person name="Silverstein K.A.T."/>
            <person name="Beckman K.B."/>
            <person name="Gohl D.M."/>
        </authorList>
    </citation>
    <scope>NUCLEOTIDE SEQUENCE</scope>
    <source>
        <strain evidence="3">Duluth1</strain>
        <tissue evidence="3">Whole animal</tissue>
    </source>
</reference>
<dbReference type="Pfam" id="PF14668">
    <property type="entry name" value="RICTOR_V"/>
    <property type="match status" value="1"/>
</dbReference>
<organism evidence="3 4">
    <name type="scientific">Dreissena polymorpha</name>
    <name type="common">Zebra mussel</name>
    <name type="synonym">Mytilus polymorpha</name>
    <dbReference type="NCBI Taxonomy" id="45954"/>
    <lineage>
        <taxon>Eukaryota</taxon>
        <taxon>Metazoa</taxon>
        <taxon>Spiralia</taxon>
        <taxon>Lophotrochozoa</taxon>
        <taxon>Mollusca</taxon>
        <taxon>Bivalvia</taxon>
        <taxon>Autobranchia</taxon>
        <taxon>Heteroconchia</taxon>
        <taxon>Euheterodonta</taxon>
        <taxon>Imparidentia</taxon>
        <taxon>Neoheterodontei</taxon>
        <taxon>Myida</taxon>
        <taxon>Dreissenoidea</taxon>
        <taxon>Dreissenidae</taxon>
        <taxon>Dreissena</taxon>
    </lineage>
</organism>
<keyword evidence="4" id="KW-1185">Reference proteome</keyword>
<feature type="region of interest" description="Disordered" evidence="1">
    <location>
        <begin position="405"/>
        <end position="441"/>
    </location>
</feature>
<evidence type="ECO:0000313" key="4">
    <source>
        <dbReference type="Proteomes" id="UP000828390"/>
    </source>
</evidence>
<dbReference type="EMBL" id="JAIWYP010000012">
    <property type="protein sequence ID" value="KAH3731195.1"/>
    <property type="molecule type" value="Genomic_DNA"/>
</dbReference>
<evidence type="ECO:0000313" key="3">
    <source>
        <dbReference type="EMBL" id="KAH3731195.1"/>
    </source>
</evidence>
<accession>A0A9D4CW18</accession>
<feature type="domain" description="Rapamycin-insensitive companion of mTOR" evidence="2">
    <location>
        <begin position="33"/>
        <end position="61"/>
    </location>
</feature>
<feature type="region of interest" description="Disordered" evidence="1">
    <location>
        <begin position="348"/>
        <end position="375"/>
    </location>
</feature>
<dbReference type="AlphaFoldDB" id="A0A9D4CW18"/>
<evidence type="ECO:0000256" key="1">
    <source>
        <dbReference type="SAM" id="MobiDB-lite"/>
    </source>
</evidence>
<proteinExistence type="predicted"/>
<feature type="compositionally biased region" description="Basic and acidic residues" evidence="1">
    <location>
        <begin position="357"/>
        <end position="370"/>
    </location>
</feature>
<dbReference type="Proteomes" id="UP000828390">
    <property type="component" value="Unassembled WGS sequence"/>
</dbReference>
<name>A0A9D4CW18_DREPO</name>
<protein>
    <recommendedName>
        <fullName evidence="2">Rapamycin-insensitive companion of mTOR domain-containing protein</fullName>
    </recommendedName>
</protein>
<reference evidence="3" key="2">
    <citation type="submission" date="2020-11" db="EMBL/GenBank/DDBJ databases">
        <authorList>
            <person name="McCartney M.A."/>
            <person name="Auch B."/>
            <person name="Kono T."/>
            <person name="Mallez S."/>
            <person name="Becker A."/>
            <person name="Gohl D.M."/>
            <person name="Silverstein K.A.T."/>
            <person name="Koren S."/>
            <person name="Bechman K.B."/>
            <person name="Herman A."/>
            <person name="Abrahante J.E."/>
            <person name="Garbe J."/>
        </authorList>
    </citation>
    <scope>NUCLEOTIDE SEQUENCE</scope>
    <source>
        <strain evidence="3">Duluth1</strain>
        <tissue evidence="3">Whole animal</tissue>
    </source>
</reference>
<sequence length="608" mass="68142">MYTYFQILVKRHIFSKSKGPQPHSQKGEKTLLYIYRTAFFVLGLVSSTREGAELLSQYGWESRWNNRSERWPLVEDHTVLLDDALDEAQTEACFQHSHSRLELNSPSSLDFIVEERFKMKIGNSDRPNGGVGEAENVDEESDCESGIQMLVKPKGPGNYSPDLRSLRGRLKSSSMYQTGSGSKSYMLPPRSQTFRGASRGVEIKGRTQSVEHLSASTGDLLSISSERPERSLSANIPVDGSSSDIGDHATVAANNNVDSSFNKQYVKDETGNLSPETVEHFSEDKTSVVKFTGVINFNQQHIEKNLIQKEHILNDVVPVSLNECDQIINHQHYSESDIQISVTDSENQVIEQMSDSRTPDGHIETTRSEPLENSSFKMAYPVDIEQGSKSLPTENSVRKSAVSLIREKSNGSDSSQTTNSTKSRTDSFNTDSTTSGVGSYDSGLHGVVEGMSSLSPIPSSHSLENLEHFEVEMRRKDKPELQERMHHSVIMRKISHLSRVPSFRRQSSPSAGIATSFDYSDNAIMYTTARDAMGYATLRNLRNARQISMDNESDMGLNMLYGSSTSLNRRPSIDSTYKQRPTRWTNIYTIYVNWQAFLLCKGKFEILV</sequence>
<feature type="compositionally biased region" description="Polar residues" evidence="1">
    <location>
        <begin position="411"/>
        <end position="437"/>
    </location>
</feature>
<evidence type="ECO:0000259" key="2">
    <source>
        <dbReference type="Pfam" id="PF14668"/>
    </source>
</evidence>
<comment type="caution">
    <text evidence="3">The sequence shown here is derived from an EMBL/GenBank/DDBJ whole genome shotgun (WGS) entry which is preliminary data.</text>
</comment>
<gene>
    <name evidence="3" type="ORF">DPMN_057203</name>
</gene>